<name>A0A445CD53_ARAHY</name>
<keyword evidence="3" id="KW-1185">Reference proteome</keyword>
<comment type="caution">
    <text evidence="2">The sequence shown here is derived from an EMBL/GenBank/DDBJ whole genome shotgun (WGS) entry which is preliminary data.</text>
</comment>
<feature type="region of interest" description="Disordered" evidence="1">
    <location>
        <begin position="1"/>
        <end position="36"/>
    </location>
</feature>
<feature type="region of interest" description="Disordered" evidence="1">
    <location>
        <begin position="92"/>
        <end position="120"/>
    </location>
</feature>
<proteinExistence type="predicted"/>
<feature type="compositionally biased region" description="Basic and acidic residues" evidence="1">
    <location>
        <begin position="12"/>
        <end position="21"/>
    </location>
</feature>
<organism evidence="2 3">
    <name type="scientific">Arachis hypogaea</name>
    <name type="common">Peanut</name>
    <dbReference type="NCBI Taxonomy" id="3818"/>
    <lineage>
        <taxon>Eukaryota</taxon>
        <taxon>Viridiplantae</taxon>
        <taxon>Streptophyta</taxon>
        <taxon>Embryophyta</taxon>
        <taxon>Tracheophyta</taxon>
        <taxon>Spermatophyta</taxon>
        <taxon>Magnoliopsida</taxon>
        <taxon>eudicotyledons</taxon>
        <taxon>Gunneridae</taxon>
        <taxon>Pentapetalae</taxon>
        <taxon>rosids</taxon>
        <taxon>fabids</taxon>
        <taxon>Fabales</taxon>
        <taxon>Fabaceae</taxon>
        <taxon>Papilionoideae</taxon>
        <taxon>50 kb inversion clade</taxon>
        <taxon>dalbergioids sensu lato</taxon>
        <taxon>Dalbergieae</taxon>
        <taxon>Pterocarpus clade</taxon>
        <taxon>Arachis</taxon>
    </lineage>
</organism>
<dbReference type="Proteomes" id="UP000289738">
    <property type="component" value="Chromosome A07"/>
</dbReference>
<dbReference type="Pfam" id="PF03004">
    <property type="entry name" value="Transposase_24"/>
    <property type="match status" value="1"/>
</dbReference>
<evidence type="ECO:0000256" key="1">
    <source>
        <dbReference type="SAM" id="MobiDB-lite"/>
    </source>
</evidence>
<protein>
    <submittedName>
        <fullName evidence="2">Uncharacterized protein</fullName>
    </submittedName>
</protein>
<reference evidence="2 3" key="1">
    <citation type="submission" date="2019-01" db="EMBL/GenBank/DDBJ databases">
        <title>Sequencing of cultivated peanut Arachis hypogaea provides insights into genome evolution and oil improvement.</title>
        <authorList>
            <person name="Chen X."/>
        </authorList>
    </citation>
    <scope>NUCLEOTIDE SEQUENCE [LARGE SCALE GENOMIC DNA]</scope>
    <source>
        <strain evidence="3">cv. Fuhuasheng</strain>
        <tissue evidence="2">Leaves</tissue>
    </source>
</reference>
<sequence length="120" mass="13413">MEVDLTQPPKFGLHDSSKNIEEVGEEELEKGGEEEVGTQEVKAFMQESNTMIQIQGQFAWTEETGKEVSRVQMWDITHKKIDGSYVNEKAKEIAGLDQESEIPSPKELGSRSSGARNKEA</sequence>
<evidence type="ECO:0000313" key="3">
    <source>
        <dbReference type="Proteomes" id="UP000289738"/>
    </source>
</evidence>
<dbReference type="InterPro" id="IPR004252">
    <property type="entry name" value="Probable_transposase_24"/>
</dbReference>
<accession>A0A445CD53</accession>
<feature type="compositionally biased region" description="Polar residues" evidence="1">
    <location>
        <begin position="110"/>
        <end position="120"/>
    </location>
</feature>
<feature type="compositionally biased region" description="Acidic residues" evidence="1">
    <location>
        <begin position="22"/>
        <end position="36"/>
    </location>
</feature>
<gene>
    <name evidence="2" type="ORF">Ahy_A07g034963</name>
</gene>
<dbReference type="EMBL" id="SDMP01000007">
    <property type="protein sequence ID" value="RYR48877.1"/>
    <property type="molecule type" value="Genomic_DNA"/>
</dbReference>
<dbReference type="AlphaFoldDB" id="A0A445CD53"/>
<evidence type="ECO:0000313" key="2">
    <source>
        <dbReference type="EMBL" id="RYR48877.1"/>
    </source>
</evidence>